<dbReference type="Proteomes" id="UP001596044">
    <property type="component" value="Unassembled WGS sequence"/>
</dbReference>
<dbReference type="InterPro" id="IPR011230">
    <property type="entry name" value="PAP14/16/28/29"/>
</dbReference>
<gene>
    <name evidence="2" type="ORF">ACFPOG_19100</name>
</gene>
<dbReference type="PIRSF" id="PIRSF030250">
    <property type="entry name" value="Ptase_At2g46880"/>
    <property type="match status" value="1"/>
</dbReference>
<dbReference type="Pfam" id="PF00149">
    <property type="entry name" value="Metallophos"/>
    <property type="match status" value="1"/>
</dbReference>
<dbReference type="Gene3D" id="3.60.21.10">
    <property type="match status" value="1"/>
</dbReference>
<dbReference type="PANTHER" id="PTHR32440">
    <property type="entry name" value="PHOSPHATASE DCR2-RELATED-RELATED"/>
    <property type="match status" value="1"/>
</dbReference>
<dbReference type="CDD" id="cd07383">
    <property type="entry name" value="MPP_Dcr2"/>
    <property type="match status" value="1"/>
</dbReference>
<organism evidence="2 3">
    <name type="scientific">Paenibacillus aestuarii</name>
    <dbReference type="NCBI Taxonomy" id="516965"/>
    <lineage>
        <taxon>Bacteria</taxon>
        <taxon>Bacillati</taxon>
        <taxon>Bacillota</taxon>
        <taxon>Bacilli</taxon>
        <taxon>Bacillales</taxon>
        <taxon>Paenibacillaceae</taxon>
        <taxon>Paenibacillus</taxon>
    </lineage>
</organism>
<evidence type="ECO:0000313" key="2">
    <source>
        <dbReference type="EMBL" id="MFC5450363.1"/>
    </source>
</evidence>
<evidence type="ECO:0000313" key="3">
    <source>
        <dbReference type="Proteomes" id="UP001596044"/>
    </source>
</evidence>
<accession>A0ABW0KAI4</accession>
<dbReference type="SUPFAM" id="SSF56300">
    <property type="entry name" value="Metallo-dependent phosphatases"/>
    <property type="match status" value="1"/>
</dbReference>
<dbReference type="InterPro" id="IPR029052">
    <property type="entry name" value="Metallo-depent_PP-like"/>
</dbReference>
<evidence type="ECO:0000259" key="1">
    <source>
        <dbReference type="Pfam" id="PF00149"/>
    </source>
</evidence>
<reference evidence="3" key="1">
    <citation type="journal article" date="2019" name="Int. J. Syst. Evol. Microbiol.">
        <title>The Global Catalogue of Microorganisms (GCM) 10K type strain sequencing project: providing services to taxonomists for standard genome sequencing and annotation.</title>
        <authorList>
            <consortium name="The Broad Institute Genomics Platform"/>
            <consortium name="The Broad Institute Genome Sequencing Center for Infectious Disease"/>
            <person name="Wu L."/>
            <person name="Ma J."/>
        </authorList>
    </citation>
    <scope>NUCLEOTIDE SEQUENCE [LARGE SCALE GENOMIC DNA]</scope>
    <source>
        <strain evidence="3">KACC 11904</strain>
    </source>
</reference>
<dbReference type="RefSeq" id="WP_270885652.1">
    <property type="nucleotide sequence ID" value="NZ_JAQFVF010000089.1"/>
</dbReference>
<dbReference type="EMBL" id="JBHSMJ010000025">
    <property type="protein sequence ID" value="MFC5450363.1"/>
    <property type="molecule type" value="Genomic_DNA"/>
</dbReference>
<comment type="caution">
    <text evidence="2">The sequence shown here is derived from an EMBL/GenBank/DDBJ whole genome shotgun (WGS) entry which is preliminary data.</text>
</comment>
<sequence length="317" mass="35694">MQHSLRFRQDHTFTITQFTDIHWKDGGELDQQSQQLMDMVLDAEKPDLVVFTGDIIYTGFVSPGTPECEHPAQAFEQAVHAAASRGIPWAFVFGNHDSEKGITREELMNAALSLPHTVARRGPQALSGVGNYTLQINGSEGEPAAVLYFLDSGDHAAVEHIPGYDWIRRDQVNWYAEEARNLRDRLSGSLLPALAFFHIPLPEYNEVWKRETCYGHKFEDVCCPRLNSGLFTAMVEAGDVIGTFVGHDHINDYWGEMHGIRLCYGRATGYNTYGREGFPRGARIIRLREGERTFTTWLRLADGTVVTEQPEHAPSVE</sequence>
<keyword evidence="3" id="KW-1185">Reference proteome</keyword>
<proteinExistence type="predicted"/>
<dbReference type="InterPro" id="IPR004843">
    <property type="entry name" value="Calcineurin-like_PHP"/>
</dbReference>
<feature type="domain" description="Calcineurin-like phosphoesterase" evidence="1">
    <location>
        <begin position="14"/>
        <end position="250"/>
    </location>
</feature>
<protein>
    <submittedName>
        <fullName evidence="2">Metallophosphoesterase family protein</fullName>
    </submittedName>
</protein>
<name>A0ABW0KAI4_9BACL</name>
<dbReference type="PANTHER" id="PTHR32440:SF11">
    <property type="entry name" value="METALLOPHOSPHOESTERASE DOMAIN-CONTAINING PROTEIN"/>
    <property type="match status" value="1"/>
</dbReference>